<gene>
    <name evidence="1" type="ORF">B0T20DRAFT_146262</name>
</gene>
<reference evidence="1" key="1">
    <citation type="journal article" date="2023" name="Mol. Phylogenet. Evol.">
        <title>Genome-scale phylogeny and comparative genomics of the fungal order Sordariales.</title>
        <authorList>
            <person name="Hensen N."/>
            <person name="Bonometti L."/>
            <person name="Westerberg I."/>
            <person name="Brannstrom I.O."/>
            <person name="Guillou S."/>
            <person name="Cros-Aarteil S."/>
            <person name="Calhoun S."/>
            <person name="Haridas S."/>
            <person name="Kuo A."/>
            <person name="Mondo S."/>
            <person name="Pangilinan J."/>
            <person name="Riley R."/>
            <person name="LaButti K."/>
            <person name="Andreopoulos B."/>
            <person name="Lipzen A."/>
            <person name="Chen C."/>
            <person name="Yan M."/>
            <person name="Daum C."/>
            <person name="Ng V."/>
            <person name="Clum A."/>
            <person name="Steindorff A."/>
            <person name="Ohm R.A."/>
            <person name="Martin F."/>
            <person name="Silar P."/>
            <person name="Natvig D.O."/>
            <person name="Lalanne C."/>
            <person name="Gautier V."/>
            <person name="Ament-Velasquez S.L."/>
            <person name="Kruys A."/>
            <person name="Hutchinson M.I."/>
            <person name="Powell A.J."/>
            <person name="Barry K."/>
            <person name="Miller A.N."/>
            <person name="Grigoriev I.V."/>
            <person name="Debuchy R."/>
            <person name="Gladieux P."/>
            <person name="Hiltunen Thoren M."/>
            <person name="Johannesson H."/>
        </authorList>
    </citation>
    <scope>NUCLEOTIDE SEQUENCE</scope>
    <source>
        <strain evidence="1">FGSC 1904</strain>
    </source>
</reference>
<accession>A0AAE0UDS0</accession>
<sequence length="197" mass="21323">MSDNPSGPDLNFSVAEEGYSYDPYFWNSNLDNTGDRLIYFDPDSPWSSFAPDTPPSIGILTPSMPSAPPGSDLGFGGYHLEENEQCRLPVHHTADDMSLDPSPSNMDQYQATYDTEAQDSGAYINTEASSYSHFHGVGPSGPFPVPHPYSTYSFEQQIETYQGSNLPLVGDGQDFNQYGSVAVAGGHPPPGYTPSHA</sequence>
<dbReference type="Proteomes" id="UP001281003">
    <property type="component" value="Unassembled WGS sequence"/>
</dbReference>
<name>A0AAE0UDS0_SORBR</name>
<reference evidence="1" key="2">
    <citation type="submission" date="2023-07" db="EMBL/GenBank/DDBJ databases">
        <authorList>
            <consortium name="Lawrence Berkeley National Laboratory"/>
            <person name="Haridas S."/>
            <person name="Hensen N."/>
            <person name="Bonometti L."/>
            <person name="Westerberg I."/>
            <person name="Brannstrom I.O."/>
            <person name="Guillou S."/>
            <person name="Cros-Aarteil S."/>
            <person name="Calhoun S."/>
            <person name="Kuo A."/>
            <person name="Mondo S."/>
            <person name="Pangilinan J."/>
            <person name="Riley R."/>
            <person name="LaButti K."/>
            <person name="Andreopoulos B."/>
            <person name="Lipzen A."/>
            <person name="Chen C."/>
            <person name="Yanf M."/>
            <person name="Daum C."/>
            <person name="Ng V."/>
            <person name="Clum A."/>
            <person name="Steindorff A."/>
            <person name="Ohm R."/>
            <person name="Martin F."/>
            <person name="Silar P."/>
            <person name="Natvig D."/>
            <person name="Lalanne C."/>
            <person name="Gautier V."/>
            <person name="Ament-velasquez S.L."/>
            <person name="Kruys A."/>
            <person name="Hutchinson M.I."/>
            <person name="Powell A.J."/>
            <person name="Barry K."/>
            <person name="Miller A.N."/>
            <person name="Grigoriev I.V."/>
            <person name="Debuchy R."/>
            <person name="Gladieux P."/>
            <person name="Thoren M.H."/>
            <person name="Johannesson H."/>
        </authorList>
    </citation>
    <scope>NUCLEOTIDE SEQUENCE</scope>
    <source>
        <strain evidence="1">FGSC 1904</strain>
    </source>
</reference>
<evidence type="ECO:0000313" key="2">
    <source>
        <dbReference type="Proteomes" id="UP001281003"/>
    </source>
</evidence>
<protein>
    <submittedName>
        <fullName evidence="1">Uncharacterized protein</fullName>
    </submittedName>
</protein>
<organism evidence="1 2">
    <name type="scientific">Sordaria brevicollis</name>
    <dbReference type="NCBI Taxonomy" id="83679"/>
    <lineage>
        <taxon>Eukaryota</taxon>
        <taxon>Fungi</taxon>
        <taxon>Dikarya</taxon>
        <taxon>Ascomycota</taxon>
        <taxon>Pezizomycotina</taxon>
        <taxon>Sordariomycetes</taxon>
        <taxon>Sordariomycetidae</taxon>
        <taxon>Sordariales</taxon>
        <taxon>Sordariaceae</taxon>
        <taxon>Sordaria</taxon>
    </lineage>
</organism>
<evidence type="ECO:0000313" key="1">
    <source>
        <dbReference type="EMBL" id="KAK3400461.1"/>
    </source>
</evidence>
<dbReference type="EMBL" id="JAUTDP010000003">
    <property type="protein sequence ID" value="KAK3400461.1"/>
    <property type="molecule type" value="Genomic_DNA"/>
</dbReference>
<dbReference type="AlphaFoldDB" id="A0AAE0UDS0"/>
<comment type="caution">
    <text evidence="1">The sequence shown here is derived from an EMBL/GenBank/DDBJ whole genome shotgun (WGS) entry which is preliminary data.</text>
</comment>
<keyword evidence="2" id="KW-1185">Reference proteome</keyword>
<proteinExistence type="predicted"/>